<dbReference type="AlphaFoldDB" id="A0AAD8NJY7"/>
<dbReference type="EMBL" id="JAUHHV010000012">
    <property type="protein sequence ID" value="KAK1406249.1"/>
    <property type="molecule type" value="Genomic_DNA"/>
</dbReference>
<name>A0AAD8NJY7_TARER</name>
<dbReference type="EMBL" id="JAUHHV010000010">
    <property type="protein sequence ID" value="KAK1411001.1"/>
    <property type="molecule type" value="Genomic_DNA"/>
</dbReference>
<dbReference type="Proteomes" id="UP001229421">
    <property type="component" value="Unassembled WGS sequence"/>
</dbReference>
<accession>A0AAD8NJY7</accession>
<evidence type="ECO:0000313" key="3">
    <source>
        <dbReference type="Proteomes" id="UP001229421"/>
    </source>
</evidence>
<evidence type="ECO:0000313" key="2">
    <source>
        <dbReference type="EMBL" id="KAK1411001.1"/>
    </source>
</evidence>
<protein>
    <submittedName>
        <fullName evidence="2">Uncharacterized protein</fullName>
    </submittedName>
</protein>
<gene>
    <name evidence="2" type="ORF">QVD17_37544</name>
    <name evidence="1" type="ORF">QVD17_41540</name>
</gene>
<reference evidence="2" key="1">
    <citation type="journal article" date="2023" name="bioRxiv">
        <title>Improved chromosome-level genome assembly for marigold (Tagetes erecta).</title>
        <authorList>
            <person name="Jiang F."/>
            <person name="Yuan L."/>
            <person name="Wang S."/>
            <person name="Wang H."/>
            <person name="Xu D."/>
            <person name="Wang A."/>
            <person name="Fan W."/>
        </authorList>
    </citation>
    <scope>NUCLEOTIDE SEQUENCE</scope>
    <source>
        <strain evidence="2">WSJ</strain>
        <tissue evidence="2">Leaf</tissue>
    </source>
</reference>
<keyword evidence="3" id="KW-1185">Reference proteome</keyword>
<proteinExistence type="predicted"/>
<organism evidence="2 3">
    <name type="scientific">Tagetes erecta</name>
    <name type="common">African marigold</name>
    <dbReference type="NCBI Taxonomy" id="13708"/>
    <lineage>
        <taxon>Eukaryota</taxon>
        <taxon>Viridiplantae</taxon>
        <taxon>Streptophyta</taxon>
        <taxon>Embryophyta</taxon>
        <taxon>Tracheophyta</taxon>
        <taxon>Spermatophyta</taxon>
        <taxon>Magnoliopsida</taxon>
        <taxon>eudicotyledons</taxon>
        <taxon>Gunneridae</taxon>
        <taxon>Pentapetalae</taxon>
        <taxon>asterids</taxon>
        <taxon>campanulids</taxon>
        <taxon>Asterales</taxon>
        <taxon>Asteraceae</taxon>
        <taxon>Asteroideae</taxon>
        <taxon>Heliantheae alliance</taxon>
        <taxon>Tageteae</taxon>
        <taxon>Tagetes</taxon>
    </lineage>
</organism>
<comment type="caution">
    <text evidence="2">The sequence shown here is derived from an EMBL/GenBank/DDBJ whole genome shotgun (WGS) entry which is preliminary data.</text>
</comment>
<evidence type="ECO:0000313" key="1">
    <source>
        <dbReference type="EMBL" id="KAK1406249.1"/>
    </source>
</evidence>
<sequence length="197" mass="22284">MIVVSKDESGQLCLAAAETKQLHKQIEQQLKLQTYIFSEVETCNRIAGSTVVCLPQQSRVKHNFKVRMAWMDLDNFVCQQKNRSCKAKDQTANINAAEATDQAAETSAESAVNFTFFCSKDGSDGSGQLCLAAEETKQLHKQLQVTLWQPVIVRRRIMSEDLHLPRSRSTYVAARMVHRLYKLKQLASDATKEYGVW</sequence>